<evidence type="ECO:0000313" key="2">
    <source>
        <dbReference type="EMBL" id="KAJ0964090.1"/>
    </source>
</evidence>
<dbReference type="InterPro" id="IPR036259">
    <property type="entry name" value="MFS_trans_sf"/>
</dbReference>
<reference evidence="2" key="1">
    <citation type="submission" date="2021-03" db="EMBL/GenBank/DDBJ databases">
        <authorList>
            <person name="Li Z."/>
            <person name="Yang C."/>
        </authorList>
    </citation>
    <scope>NUCLEOTIDE SEQUENCE</scope>
    <source>
        <strain evidence="2">Dzin_1.0</strain>
        <tissue evidence="2">Leaf</tissue>
    </source>
</reference>
<feature type="transmembrane region" description="Helical" evidence="1">
    <location>
        <begin position="151"/>
        <end position="169"/>
    </location>
</feature>
<feature type="transmembrane region" description="Helical" evidence="1">
    <location>
        <begin position="66"/>
        <end position="85"/>
    </location>
</feature>
<keyword evidence="1" id="KW-0472">Membrane</keyword>
<proteinExistence type="predicted"/>
<dbReference type="PANTHER" id="PTHR23516">
    <property type="entry name" value="SAM (S-ADENOSYL METHIONINE) TRANSPORTER"/>
    <property type="match status" value="1"/>
</dbReference>
<dbReference type="GO" id="GO:0015098">
    <property type="term" value="F:molybdate ion transmembrane transporter activity"/>
    <property type="evidence" value="ECO:0007669"/>
    <property type="project" value="InterPro"/>
</dbReference>
<dbReference type="AlphaFoldDB" id="A0A9D5C0G0"/>
<keyword evidence="3" id="KW-1185">Reference proteome</keyword>
<organism evidence="2 3">
    <name type="scientific">Dioscorea zingiberensis</name>
    <dbReference type="NCBI Taxonomy" id="325984"/>
    <lineage>
        <taxon>Eukaryota</taxon>
        <taxon>Viridiplantae</taxon>
        <taxon>Streptophyta</taxon>
        <taxon>Embryophyta</taxon>
        <taxon>Tracheophyta</taxon>
        <taxon>Spermatophyta</taxon>
        <taxon>Magnoliopsida</taxon>
        <taxon>Liliopsida</taxon>
        <taxon>Dioscoreales</taxon>
        <taxon>Dioscoreaceae</taxon>
        <taxon>Dioscorea</taxon>
    </lineage>
</organism>
<dbReference type="SUPFAM" id="SSF103473">
    <property type="entry name" value="MFS general substrate transporter"/>
    <property type="match status" value="1"/>
</dbReference>
<feature type="transmembrane region" description="Helical" evidence="1">
    <location>
        <begin position="268"/>
        <end position="289"/>
    </location>
</feature>
<name>A0A9D5C0G0_9LILI</name>
<dbReference type="Gene3D" id="1.20.1250.20">
    <property type="entry name" value="MFS general substrate transporter like domains"/>
    <property type="match status" value="1"/>
</dbReference>
<gene>
    <name evidence="2" type="ORF">J5N97_029212</name>
</gene>
<sequence length="455" mass="50529">MAVVIENEAPWEPERFLYVVLFLSCFASLFLHPFFSKPGTSSRATTTSSPFDLCSSGSFQRFQRSFLILYSLASVMEGLGSVFGEHVYYSDGISRESVALCLSAGAAAALFIGPILGIVSDVKGPRKACILFFVLHILVCVLKCISRHPSIWVMSICLAVSTSAFSFCFETWMVIEHEKQGHRQDMLSDTFWLMFFFESASLVGSQVLANIAVKDVHRSFLTLSIPASLLAILSILYIKKEWSGFEQMSSIENYTKSFSSHILNDKRLWTLALAQASIYFSMSIFWILWAPTIVADGREVHLSLIYPCFLGSRMLGSTAFPWLFGGSLHHNEDCLTTAFAVAGLTFLILAYDYQEIGVLVTLFCIFHACVGFILPSLARLRTMYIPNKLRGGMISLSLAPANAAFLSVLVLGGYLRVVSNATIMAFAALGLICSAGCIHLLRRWRKQPHQNWHTS</sequence>
<dbReference type="OrthoDB" id="263957at2759"/>
<reference evidence="2" key="2">
    <citation type="journal article" date="2022" name="Hortic Res">
        <title>The genome of Dioscorea zingiberensis sheds light on the biosynthesis, origin and evolution of the medicinally important diosgenin saponins.</title>
        <authorList>
            <person name="Li Y."/>
            <person name="Tan C."/>
            <person name="Li Z."/>
            <person name="Guo J."/>
            <person name="Li S."/>
            <person name="Chen X."/>
            <person name="Wang C."/>
            <person name="Dai X."/>
            <person name="Yang H."/>
            <person name="Song W."/>
            <person name="Hou L."/>
            <person name="Xu J."/>
            <person name="Tong Z."/>
            <person name="Xu A."/>
            <person name="Yuan X."/>
            <person name="Wang W."/>
            <person name="Yang Q."/>
            <person name="Chen L."/>
            <person name="Sun Z."/>
            <person name="Wang K."/>
            <person name="Pan B."/>
            <person name="Chen J."/>
            <person name="Bao Y."/>
            <person name="Liu F."/>
            <person name="Qi X."/>
            <person name="Gang D.R."/>
            <person name="Wen J."/>
            <person name="Li J."/>
        </authorList>
    </citation>
    <scope>NUCLEOTIDE SEQUENCE</scope>
    <source>
        <strain evidence="2">Dzin_1.0</strain>
    </source>
</reference>
<accession>A0A9D5C0G0</accession>
<comment type="caution">
    <text evidence="2">The sequence shown here is derived from an EMBL/GenBank/DDBJ whole genome shotgun (WGS) entry which is preliminary data.</text>
</comment>
<dbReference type="GO" id="GO:0016020">
    <property type="term" value="C:membrane"/>
    <property type="evidence" value="ECO:0007669"/>
    <property type="project" value="InterPro"/>
</dbReference>
<dbReference type="EMBL" id="JAGGNH010000009">
    <property type="protein sequence ID" value="KAJ0964090.1"/>
    <property type="molecule type" value="Genomic_DNA"/>
</dbReference>
<dbReference type="PANTHER" id="PTHR23516:SF2">
    <property type="entry name" value="MOLYBDATE-ANION TRANSPORTER"/>
    <property type="match status" value="1"/>
</dbReference>
<feature type="transmembrane region" description="Helical" evidence="1">
    <location>
        <begin position="219"/>
        <end position="238"/>
    </location>
</feature>
<feature type="transmembrane region" description="Helical" evidence="1">
    <location>
        <begin position="335"/>
        <end position="353"/>
    </location>
</feature>
<evidence type="ECO:0000313" key="3">
    <source>
        <dbReference type="Proteomes" id="UP001085076"/>
    </source>
</evidence>
<feature type="transmembrane region" description="Helical" evidence="1">
    <location>
        <begin position="128"/>
        <end position="145"/>
    </location>
</feature>
<feature type="transmembrane region" description="Helical" evidence="1">
    <location>
        <begin position="304"/>
        <end position="323"/>
    </location>
</feature>
<dbReference type="Pfam" id="PF05631">
    <property type="entry name" value="MFS_5"/>
    <property type="match status" value="1"/>
</dbReference>
<feature type="transmembrane region" description="Helical" evidence="1">
    <location>
        <begin position="359"/>
        <end position="380"/>
    </location>
</feature>
<dbReference type="InterPro" id="IPR008509">
    <property type="entry name" value="MOT2/MFSD5"/>
</dbReference>
<feature type="transmembrane region" description="Helical" evidence="1">
    <location>
        <begin position="421"/>
        <end position="441"/>
    </location>
</feature>
<evidence type="ECO:0008006" key="4">
    <source>
        <dbReference type="Google" id="ProtNLM"/>
    </source>
</evidence>
<evidence type="ECO:0000256" key="1">
    <source>
        <dbReference type="SAM" id="Phobius"/>
    </source>
</evidence>
<keyword evidence="1" id="KW-1133">Transmembrane helix</keyword>
<feature type="transmembrane region" description="Helical" evidence="1">
    <location>
        <begin position="392"/>
        <end position="415"/>
    </location>
</feature>
<keyword evidence="1" id="KW-0812">Transmembrane</keyword>
<feature type="transmembrane region" description="Helical" evidence="1">
    <location>
        <begin position="190"/>
        <end position="213"/>
    </location>
</feature>
<protein>
    <recommendedName>
        <fullName evidence="4">Molybdate-anion transporter-like</fullName>
    </recommendedName>
</protein>
<feature type="transmembrane region" description="Helical" evidence="1">
    <location>
        <begin position="97"/>
        <end position="116"/>
    </location>
</feature>
<dbReference type="Proteomes" id="UP001085076">
    <property type="component" value="Miscellaneous, Linkage group lg09"/>
</dbReference>
<feature type="transmembrane region" description="Helical" evidence="1">
    <location>
        <begin position="16"/>
        <end position="35"/>
    </location>
</feature>